<gene>
    <name evidence="1" type="ORF">UFOPK2000_01075</name>
</gene>
<accession>A0A6J6JHT7</accession>
<dbReference type="AlphaFoldDB" id="A0A6J6JHT7"/>
<proteinExistence type="predicted"/>
<dbReference type="EMBL" id="CAEZVK010000119">
    <property type="protein sequence ID" value="CAB4636801.1"/>
    <property type="molecule type" value="Genomic_DNA"/>
</dbReference>
<organism evidence="1">
    <name type="scientific">freshwater metagenome</name>
    <dbReference type="NCBI Taxonomy" id="449393"/>
    <lineage>
        <taxon>unclassified sequences</taxon>
        <taxon>metagenomes</taxon>
        <taxon>ecological metagenomes</taxon>
    </lineage>
</organism>
<evidence type="ECO:0000313" key="1">
    <source>
        <dbReference type="EMBL" id="CAB4636801.1"/>
    </source>
</evidence>
<name>A0A6J6JHT7_9ZZZZ</name>
<protein>
    <submittedName>
        <fullName evidence="1">Unannotated protein</fullName>
    </submittedName>
</protein>
<reference evidence="1" key="1">
    <citation type="submission" date="2020-05" db="EMBL/GenBank/DDBJ databases">
        <authorList>
            <person name="Chiriac C."/>
            <person name="Salcher M."/>
            <person name="Ghai R."/>
            <person name="Kavagutti S V."/>
        </authorList>
    </citation>
    <scope>NUCLEOTIDE SEQUENCE</scope>
</reference>
<sequence length="473" mass="47818">MRGDVASTYPGFSGNHGYVADFNVPTGAKQVCAYGINVGSGVNSQLGCVSLGGNPIASFDAAGLTHPGKITVAGWAFDPTDPTRSIPVHIYIGPVGTAISANLARADVNTLFGITGNHAFNAELDAAGGVQQVCAYAVNDTGPGSNVPLGCKTLNIPSGSPIAWIDRLSARVGAIDVSGWVIDPDSASSGQVHIYVDGVGYAVNADAWRGDLGAVIPRYLELYGPSHGFNFSVAVGAGAHSVCGYAVNIAGTGSNVPLGCRTVNAPSPEPFGSLDAAVGGYGSLSVAGWAIDPDTPNPTQVHVYVDGVGYAVNANAWRGDIAAAFPASGPLHGYSFSLAASAGNHQVCVYAINIAGAGSNQGIGCRTVTVVDGSPYGSIDWAISIYGQIGVSGWALDPDSNNPIPVHVYVNGVGVGVLAGDYRGDVAAVFGHGPLHGYTYIAPRASAAPQTICVFAINTTGTGSNTLLGCRVV</sequence>